<keyword evidence="6" id="KW-1185">Reference proteome</keyword>
<evidence type="ECO:0000259" key="4">
    <source>
        <dbReference type="Pfam" id="PF13193"/>
    </source>
</evidence>
<dbReference type="Pfam" id="PF13193">
    <property type="entry name" value="AMP-binding_C"/>
    <property type="match status" value="1"/>
</dbReference>
<organism evidence="5 6">
    <name type="scientific">Actinomadura vinacea</name>
    <dbReference type="NCBI Taxonomy" id="115336"/>
    <lineage>
        <taxon>Bacteria</taxon>
        <taxon>Bacillati</taxon>
        <taxon>Actinomycetota</taxon>
        <taxon>Actinomycetes</taxon>
        <taxon>Streptosporangiales</taxon>
        <taxon>Thermomonosporaceae</taxon>
        <taxon>Actinomadura</taxon>
    </lineage>
</organism>
<feature type="domain" description="AMP-binding enzyme C-terminal" evidence="4">
    <location>
        <begin position="430"/>
        <end position="507"/>
    </location>
</feature>
<dbReference type="Proteomes" id="UP001501231">
    <property type="component" value="Unassembled WGS sequence"/>
</dbReference>
<comment type="caution">
    <text evidence="5">The sequence shown here is derived from an EMBL/GenBank/DDBJ whole genome shotgun (WGS) entry which is preliminary data.</text>
</comment>
<dbReference type="InterPro" id="IPR045851">
    <property type="entry name" value="AMP-bd_C_sf"/>
</dbReference>
<dbReference type="InterPro" id="IPR025110">
    <property type="entry name" value="AMP-bd_C"/>
</dbReference>
<reference evidence="6" key="1">
    <citation type="journal article" date="2019" name="Int. J. Syst. Evol. Microbiol.">
        <title>The Global Catalogue of Microorganisms (GCM) 10K type strain sequencing project: providing services to taxonomists for standard genome sequencing and annotation.</title>
        <authorList>
            <consortium name="The Broad Institute Genomics Platform"/>
            <consortium name="The Broad Institute Genome Sequencing Center for Infectious Disease"/>
            <person name="Wu L."/>
            <person name="Ma J."/>
        </authorList>
    </citation>
    <scope>NUCLEOTIDE SEQUENCE [LARGE SCALE GENOMIC DNA]</scope>
    <source>
        <strain evidence="6">JCM 3325</strain>
    </source>
</reference>
<accession>A0ABP5VSG9</accession>
<dbReference type="SUPFAM" id="SSF56801">
    <property type="entry name" value="Acetyl-CoA synthetase-like"/>
    <property type="match status" value="1"/>
</dbReference>
<dbReference type="Gene3D" id="3.30.300.30">
    <property type="match status" value="1"/>
</dbReference>
<evidence type="ECO:0000313" key="6">
    <source>
        <dbReference type="Proteomes" id="UP001501231"/>
    </source>
</evidence>
<protein>
    <submittedName>
        <fullName evidence="5">Cyclohexanecarboxylate-CoA ligase</fullName>
    </submittedName>
</protein>
<dbReference type="PANTHER" id="PTHR43201:SF5">
    <property type="entry name" value="MEDIUM-CHAIN ACYL-COA LIGASE ACSF2, MITOCHONDRIAL"/>
    <property type="match status" value="1"/>
</dbReference>
<gene>
    <name evidence="5" type="ORF">GCM10010191_19670</name>
</gene>
<dbReference type="Gene3D" id="2.30.38.10">
    <property type="entry name" value="Luciferase, Domain 3"/>
    <property type="match status" value="1"/>
</dbReference>
<keyword evidence="2 5" id="KW-0436">Ligase</keyword>
<proteinExistence type="inferred from homology"/>
<feature type="domain" description="AMP-dependent synthetase/ligase" evidence="3">
    <location>
        <begin position="11"/>
        <end position="379"/>
    </location>
</feature>
<dbReference type="EMBL" id="BAAARW010000006">
    <property type="protein sequence ID" value="GAA2410751.1"/>
    <property type="molecule type" value="Genomic_DNA"/>
</dbReference>
<evidence type="ECO:0000313" key="5">
    <source>
        <dbReference type="EMBL" id="GAA2410751.1"/>
    </source>
</evidence>
<dbReference type="RefSeq" id="WP_344588363.1">
    <property type="nucleotide sequence ID" value="NZ_BAAARW010000006.1"/>
</dbReference>
<comment type="similarity">
    <text evidence="1">Belongs to the ATP-dependent AMP-binding enzyme family.</text>
</comment>
<evidence type="ECO:0000256" key="1">
    <source>
        <dbReference type="ARBA" id="ARBA00006432"/>
    </source>
</evidence>
<evidence type="ECO:0000259" key="3">
    <source>
        <dbReference type="Pfam" id="PF00501"/>
    </source>
</evidence>
<dbReference type="PANTHER" id="PTHR43201">
    <property type="entry name" value="ACYL-COA SYNTHETASE"/>
    <property type="match status" value="1"/>
</dbReference>
<evidence type="ECO:0000256" key="2">
    <source>
        <dbReference type="ARBA" id="ARBA00022598"/>
    </source>
</evidence>
<dbReference type="GO" id="GO:0016874">
    <property type="term" value="F:ligase activity"/>
    <property type="evidence" value="ECO:0007669"/>
    <property type="project" value="UniProtKB-KW"/>
</dbReference>
<dbReference type="InterPro" id="IPR000873">
    <property type="entry name" value="AMP-dep_synth/lig_dom"/>
</dbReference>
<name>A0ABP5VSG9_9ACTN</name>
<dbReference type="Gene3D" id="3.40.50.980">
    <property type="match status" value="2"/>
</dbReference>
<dbReference type="Pfam" id="PF00501">
    <property type="entry name" value="AMP-binding"/>
    <property type="match status" value="1"/>
</dbReference>
<sequence length="520" mass="55093">MGPSRLWELVEWRAAATPDAEMAVDERGRRLTFGEYRAAAERAAAGLAAAGARGPGTPGGGTPPIADVSWQLPTWIESLVLVAALARLGLVQNPILPIYREREVGFIAGQARPALLIVPPEWRGFDHPAMARRVAARHPGMKVLVVDGALPEGDPASLPPPLPGGGAAPVRWLFYTSGTTADPKGARHTDAAIMATATGMSERLAMGPGDRNALVFPFTHIGGIVWLFAGLLGGFAHILTEAFDPRGTAEVLRREGVTTAGAGTPFHQAYLAAQRERPGERLFPRLRVCPGGGAPKPPRLHLEVKEELGGAGVASGWGLTECPILSMGSVHDPDWALAGTEGRALPGVDLRVVTSDGRLAGPGEEGELRAMAPQLMAGYADAALDAAAFDAHGYFRTGDLGTIDEHGFVTVTGRLKDVIVRKGENISAPEVENLLFEHPGVRDVAVIGLPDPVLGERCCAVLVPETGRESPSLEELSAWLRERGLMVQKHPERLELVQELPRSPAGKVLKSDLRSRFGAA</sequence>